<dbReference type="EMBL" id="LR901624">
    <property type="protein sequence ID" value="CAD7249027.1"/>
    <property type="molecule type" value="Genomic_DNA"/>
</dbReference>
<keyword evidence="4" id="KW-1185">Reference proteome</keyword>
<evidence type="ECO:0000313" key="4">
    <source>
        <dbReference type="Proteomes" id="UP000677054"/>
    </source>
</evidence>
<dbReference type="EMBL" id="CAJPEV010002107">
    <property type="protein sequence ID" value="CAG0895687.1"/>
    <property type="molecule type" value="Genomic_DNA"/>
</dbReference>
<dbReference type="SUPFAM" id="SSF55846">
    <property type="entry name" value="N-acetylmuramoyl-L-alanine amidase-like"/>
    <property type="match status" value="1"/>
</dbReference>
<dbReference type="AlphaFoldDB" id="A0A7R8XEW4"/>
<evidence type="ECO:0000259" key="2">
    <source>
        <dbReference type="SMART" id="SM00701"/>
    </source>
</evidence>
<sequence>MFSEEKNIRVVDGKTERITEDREGIFAFLKNNGMGKHVLVDEVPLTLGIQGHMDERSIEKHWEEVFLLKDHVKSLTLSIRPNDSTYTRDVNLQNIRIAGVAMDVLTVVKRNTRFVSDLFLALGNYSRRVFVVLEPTIQDMEFERSEKELLPILFPIPSCSTVHNSCQNKLTCEAIRSSKAILTLMECNTIALGKIVYVVVDNRERRDRLANILPRVCSKIVPSVKFIDSSGKLREKEATSSLIVVTDDQIRGYHDDSIIILDLSGYKWRIPKRLQRLQRLKATSFTVDVFPGEGRALSPERPLLILSYISLRIAVLGGVLSSLRPREEKNIRVVDGKTEGITEDREGIFAFLKNNGMGKHVLVDEVPLTLGIQGHMDEQSIEKHWEEVFLLKDHVKSLTLSIRPNDSTYTRDVNLQNIRIAGVAMDVLTVVKRNTRFVSDLFLALGNYSRRIFVGLEPTIQDMANSTEDEIENWKEVLNELKREDQKLTLTVVFQSHSRGGREISMKDLASFFQTQGVQVIKHPGFKPIGNTSNLLLRHLCMNETRTRLRLEVNVLPTASRTGALVHGFKPRHVTLKYNCPGQHLGKMCFGQKYCMPYLGAFRCFRYTLSQKISGEQIYVLASDRKLISFLMWFDKRHARVAENMLLVFVHPEDFRGCESSVSIVINVDDHWLLESISRSRTNLFVIDCLPHHREVWSAMKEEGRLDILEMREDDECIDEEILFKLNACGNFLGVSPRFVTREEWEARRPKSTTDMKTPVPFVVISHTATLPCFNINDSIRMVKEIQDEHMDTNKWDDIAYRQGIVGVYN</sequence>
<dbReference type="PANTHER" id="PTHR11022">
    <property type="entry name" value="PEPTIDOGLYCAN RECOGNITION PROTEIN"/>
    <property type="match status" value="1"/>
</dbReference>
<evidence type="ECO:0000313" key="3">
    <source>
        <dbReference type="EMBL" id="CAD7249027.1"/>
    </source>
</evidence>
<gene>
    <name evidence="3" type="ORF">DSTB1V02_LOCUS8828</name>
</gene>
<dbReference type="OrthoDB" id="10001926at2759"/>
<dbReference type="Gene3D" id="3.40.80.10">
    <property type="entry name" value="Peptidoglycan recognition protein-like"/>
    <property type="match status" value="1"/>
</dbReference>
<reference evidence="3" key="1">
    <citation type="submission" date="2020-11" db="EMBL/GenBank/DDBJ databases">
        <authorList>
            <person name="Tran Van P."/>
        </authorList>
    </citation>
    <scope>NUCLEOTIDE SEQUENCE</scope>
</reference>
<organism evidence="3">
    <name type="scientific">Darwinula stevensoni</name>
    <dbReference type="NCBI Taxonomy" id="69355"/>
    <lineage>
        <taxon>Eukaryota</taxon>
        <taxon>Metazoa</taxon>
        <taxon>Ecdysozoa</taxon>
        <taxon>Arthropoda</taxon>
        <taxon>Crustacea</taxon>
        <taxon>Oligostraca</taxon>
        <taxon>Ostracoda</taxon>
        <taxon>Podocopa</taxon>
        <taxon>Podocopida</taxon>
        <taxon>Darwinulocopina</taxon>
        <taxon>Darwinuloidea</taxon>
        <taxon>Darwinulidae</taxon>
        <taxon>Darwinula</taxon>
    </lineage>
</organism>
<dbReference type="SMART" id="SM00701">
    <property type="entry name" value="PGRP"/>
    <property type="match status" value="1"/>
</dbReference>
<name>A0A7R8XEW4_9CRUS</name>
<protein>
    <recommendedName>
        <fullName evidence="2">Peptidoglycan recognition protein family domain-containing protein</fullName>
    </recommendedName>
</protein>
<dbReference type="GO" id="GO:0009253">
    <property type="term" value="P:peptidoglycan catabolic process"/>
    <property type="evidence" value="ECO:0007669"/>
    <property type="project" value="InterPro"/>
</dbReference>
<dbReference type="InterPro" id="IPR015510">
    <property type="entry name" value="PGRP"/>
</dbReference>
<keyword evidence="1" id="KW-0175">Coiled coil</keyword>
<evidence type="ECO:0000256" key="1">
    <source>
        <dbReference type="SAM" id="Coils"/>
    </source>
</evidence>
<feature type="domain" description="Peptidoglycan recognition protein family" evidence="2">
    <location>
        <begin position="737"/>
        <end position="805"/>
    </location>
</feature>
<dbReference type="Proteomes" id="UP000677054">
    <property type="component" value="Unassembled WGS sequence"/>
</dbReference>
<dbReference type="GO" id="GO:0008745">
    <property type="term" value="F:N-acetylmuramoyl-L-alanine amidase activity"/>
    <property type="evidence" value="ECO:0007669"/>
    <property type="project" value="InterPro"/>
</dbReference>
<dbReference type="GO" id="GO:0008270">
    <property type="term" value="F:zinc ion binding"/>
    <property type="evidence" value="ECO:0007669"/>
    <property type="project" value="InterPro"/>
</dbReference>
<feature type="coiled-coil region" evidence="1">
    <location>
        <begin position="464"/>
        <end position="491"/>
    </location>
</feature>
<proteinExistence type="predicted"/>
<dbReference type="InterPro" id="IPR036505">
    <property type="entry name" value="Amidase/PGRP_sf"/>
</dbReference>
<dbReference type="InterPro" id="IPR006619">
    <property type="entry name" value="PGRP_domain_met/bac"/>
</dbReference>
<accession>A0A7R8XEW4</accession>
<dbReference type="PANTHER" id="PTHR11022:SF41">
    <property type="entry name" value="PEPTIDOGLYCAN-RECOGNITION PROTEIN LC-RELATED"/>
    <property type="match status" value="1"/>
</dbReference>